<dbReference type="InterPro" id="IPR046861">
    <property type="entry name" value="SAM_KSR1_N"/>
</dbReference>
<evidence type="ECO:0000313" key="2">
    <source>
        <dbReference type="Ensembl" id="ENSSPAP00000021083.1"/>
    </source>
</evidence>
<dbReference type="InterPro" id="IPR046933">
    <property type="entry name" value="SAM_KSR1_N_sf"/>
</dbReference>
<name>A0A3B5AI01_9TELE</name>
<dbReference type="Gene3D" id="6.10.140.1120">
    <property type="match status" value="1"/>
</dbReference>
<organism evidence="2">
    <name type="scientific">Stegastes partitus</name>
    <name type="common">bicolor damselfish</name>
    <dbReference type="NCBI Taxonomy" id="144197"/>
    <lineage>
        <taxon>Eukaryota</taxon>
        <taxon>Metazoa</taxon>
        <taxon>Chordata</taxon>
        <taxon>Craniata</taxon>
        <taxon>Vertebrata</taxon>
        <taxon>Euteleostomi</taxon>
        <taxon>Actinopterygii</taxon>
        <taxon>Neopterygii</taxon>
        <taxon>Teleostei</taxon>
        <taxon>Neoteleostei</taxon>
        <taxon>Acanthomorphata</taxon>
        <taxon>Ovalentaria</taxon>
        <taxon>Pomacentridae</taxon>
        <taxon>Stegastes</taxon>
    </lineage>
</organism>
<accession>A0A3B5AI01</accession>
<proteinExistence type="predicted"/>
<dbReference type="STRING" id="144197.ENSSPAP00000021083"/>
<reference evidence="2" key="1">
    <citation type="submission" date="2023-09" db="UniProtKB">
        <authorList>
            <consortium name="Ensembl"/>
        </authorList>
    </citation>
    <scope>IDENTIFICATION</scope>
</reference>
<dbReference type="GeneTree" id="ENSGT00940000169488"/>
<dbReference type="Pfam" id="PF20406">
    <property type="entry name" value="SAM_KSR1_N"/>
    <property type="match status" value="1"/>
</dbReference>
<protein>
    <submittedName>
        <fullName evidence="2">Si:ch73-263f13.1</fullName>
    </submittedName>
</protein>
<dbReference type="Ensembl" id="ENSSPAT00000021401.1">
    <property type="protein sequence ID" value="ENSSPAP00000021083.1"/>
    <property type="gene ID" value="ENSSPAG00000015893.1"/>
</dbReference>
<feature type="domain" description="Kinase suppressor RAS 1 N-terminal helical hairpin" evidence="1">
    <location>
        <begin position="22"/>
        <end position="73"/>
    </location>
</feature>
<evidence type="ECO:0000259" key="1">
    <source>
        <dbReference type="Pfam" id="PF20406"/>
    </source>
</evidence>
<sequence>MNEEMTKSEEQHLSLQKALQQCELVQNMIDISISSLEGLRTKCATSNDLTQKEIRTLEGKLVKYFSRQLSCKCKVALEERSAELEDFPRLGHWFRIVNLRKEV</sequence>
<dbReference type="AlphaFoldDB" id="A0A3B5AI01"/>